<feature type="region of interest" description="Disordered" evidence="1">
    <location>
        <begin position="1"/>
        <end position="63"/>
    </location>
</feature>
<evidence type="ECO:0000313" key="2">
    <source>
        <dbReference type="EMBL" id="KAL1494571.1"/>
    </source>
</evidence>
<organism evidence="2 3">
    <name type="scientific">Hypothenemus hampei</name>
    <name type="common">Coffee berry borer</name>
    <dbReference type="NCBI Taxonomy" id="57062"/>
    <lineage>
        <taxon>Eukaryota</taxon>
        <taxon>Metazoa</taxon>
        <taxon>Ecdysozoa</taxon>
        <taxon>Arthropoda</taxon>
        <taxon>Hexapoda</taxon>
        <taxon>Insecta</taxon>
        <taxon>Pterygota</taxon>
        <taxon>Neoptera</taxon>
        <taxon>Endopterygota</taxon>
        <taxon>Coleoptera</taxon>
        <taxon>Polyphaga</taxon>
        <taxon>Cucujiformia</taxon>
        <taxon>Curculionidae</taxon>
        <taxon>Scolytinae</taxon>
        <taxon>Hypothenemus</taxon>
    </lineage>
</organism>
<reference evidence="2 3" key="1">
    <citation type="submission" date="2024-05" db="EMBL/GenBank/DDBJ databases">
        <title>Genetic variation in Jamaican populations of the coffee berry borer (Hypothenemus hampei).</title>
        <authorList>
            <person name="Errbii M."/>
            <person name="Myrie A."/>
        </authorList>
    </citation>
    <scope>NUCLEOTIDE SEQUENCE [LARGE SCALE GENOMIC DNA]</scope>
    <source>
        <strain evidence="2">JA-Hopewell-2020-01-JO</strain>
        <tissue evidence="2">Whole body</tissue>
    </source>
</reference>
<evidence type="ECO:0000313" key="3">
    <source>
        <dbReference type="Proteomes" id="UP001566132"/>
    </source>
</evidence>
<dbReference type="InterPro" id="IPR055304">
    <property type="entry name" value="CHCHD2/10-like"/>
</dbReference>
<protein>
    <submittedName>
        <fullName evidence="2">Uncharacterized protein</fullName>
    </submittedName>
</protein>
<sequence>MGRSKPAPSKPWHSPKPSKQPPSGKREYSQGSSLPTKTTPARPPAQAAPPTTTAPSSQNSGLFGQMAATAGGVAVGSAIGHAVTGLFGGGSREPAESPQEATPIQQYEQQQSSEPTGPCAWEIKQFLRCASTQSDLSLCQGFNEAIKQCKVKNTKVAKSFF</sequence>
<dbReference type="EMBL" id="JBDJPC010000007">
    <property type="protein sequence ID" value="KAL1494571.1"/>
    <property type="molecule type" value="Genomic_DNA"/>
</dbReference>
<feature type="compositionally biased region" description="Low complexity" evidence="1">
    <location>
        <begin position="1"/>
        <end position="23"/>
    </location>
</feature>
<dbReference type="PANTHER" id="PTHR13523:SF2">
    <property type="entry name" value="COILED-COIL-HELIX-COILED-COIL-HELIX DOMAIN CONTAINING 2, ISOFORM A-RELATED"/>
    <property type="match status" value="1"/>
</dbReference>
<evidence type="ECO:0000256" key="1">
    <source>
        <dbReference type="SAM" id="MobiDB-lite"/>
    </source>
</evidence>
<keyword evidence="3" id="KW-1185">Reference proteome</keyword>
<dbReference type="PANTHER" id="PTHR13523">
    <property type="entry name" value="COILED-COIL-HELIX-COILED-COIL-HELIX DOMAIN CONTAINING 2/NUR77"/>
    <property type="match status" value="1"/>
</dbReference>
<feature type="region of interest" description="Disordered" evidence="1">
    <location>
        <begin position="83"/>
        <end position="116"/>
    </location>
</feature>
<dbReference type="Proteomes" id="UP001566132">
    <property type="component" value="Unassembled WGS sequence"/>
</dbReference>
<gene>
    <name evidence="2" type="ORF">ABEB36_010148</name>
</gene>
<name>A0ABD1EIP4_HYPHA</name>
<dbReference type="AlphaFoldDB" id="A0ABD1EIP4"/>
<accession>A0ABD1EIP4</accession>
<comment type="caution">
    <text evidence="2">The sequence shown here is derived from an EMBL/GenBank/DDBJ whole genome shotgun (WGS) entry which is preliminary data.</text>
</comment>
<proteinExistence type="predicted"/>
<feature type="compositionally biased region" description="Polar residues" evidence="1">
    <location>
        <begin position="99"/>
        <end position="115"/>
    </location>
</feature>